<dbReference type="OrthoDB" id="6114029at2759"/>
<keyword evidence="4" id="KW-1185">Reference proteome</keyword>
<accession>A0A8S3VAI2</accession>
<evidence type="ECO:0000313" key="3">
    <source>
        <dbReference type="EMBL" id="CAG2253703.1"/>
    </source>
</evidence>
<dbReference type="Proteomes" id="UP000683360">
    <property type="component" value="Unassembled WGS sequence"/>
</dbReference>
<sequence length="1008" mass="115222">MCCILSSICFFQHTYAAGKNKQTQRAKGFSTNQWDILYDADPSLCCKQNEKICICCVTAKNVSESDLDISLLSLILNNCCNLTPNEKIAVQSLRDMKNNYISHPTNMSLSNSDFQSLWCQVEHNIKHLDSTKTYLYQQQILLHRPMDVSLVQKYFNNCFDASAQLDSKMKNLHAFIAGGEKRVIEAINDNYSQVNRKQEHILKYLQKLQSTKEYKQSESNNVGDCIRTKRKRHDPAVWLDVSDEEENINADTYVSKKRKQQKLERFNLLKGHTDDLRYKQPDTKPLDESKEYISSNLIGSKLPTAVSLQMDYKVCTMKDLTKQQGFKKANKFICGECDWLTISLYEFLKHGQQCEMRQKENKHVKIEYKKYVVARITVPSKDKDLSSKIEKEWQQGNINPQQSSIEVNYITTGCVVIWVKVELLLFLNISKFYSALDNLLNDIFQKYEVNLPLYSVEVYDIATGYVDNLTDKLSCGDCMLTCNTLDSFISHKKTRCFKHVLPEEPVSSASFLSGWIPQNSGWEKIGSSPLTDDSFTVNNRCANFVESLLAKDSGQKDSSTCVEVTDINCGLSHASGDFSGKDSAVVSEVEFEMSSECSDSDVDMIRKNIHRLKSRDISYSSGTSVSPINRKSESPPNITEISSFDASSEDSDGGAGEFSTETEDQDSGLELDFNSDASSSPTTLHRFHVISKCKGQNQRKDGPWNVIQFSDDSDKEVVTFSESKTSINTWQYEISKQFGSSTLPKWGVKRELYNTTLRREETFTLTEEEANYVRMSFLLTVITPRAVRTLFDREFAPECLEDSLEKEYHHLSDLKREHRINESQWNLLFPRFPDVPDSKTFDVTLMITLLRNLTPMAPPSCGFDRLPAAMETTPVADLARIQYYRNFLAHIHDGKIGVAFLNMACNDITSAIDRLGGQQMKQECDHMKTKTLDSTIQEIMMDIKCSNSEIMDTEESFEWTLLSCIQMKHYIYHQQLWNKAMEIKTSQNDTVPWNIRGKQFVLSDLGYN</sequence>
<evidence type="ECO:0000256" key="1">
    <source>
        <dbReference type="SAM" id="MobiDB-lite"/>
    </source>
</evidence>
<gene>
    <name evidence="3" type="ORF">MEDL_65192</name>
</gene>
<dbReference type="InterPro" id="IPR041249">
    <property type="entry name" value="HEPN_DZIP3"/>
</dbReference>
<feature type="compositionally biased region" description="Polar residues" evidence="1">
    <location>
        <begin position="619"/>
        <end position="646"/>
    </location>
</feature>
<evidence type="ECO:0000259" key="2">
    <source>
        <dbReference type="Pfam" id="PF18738"/>
    </source>
</evidence>
<comment type="caution">
    <text evidence="3">The sequence shown here is derived from an EMBL/GenBank/DDBJ whole genome shotgun (WGS) entry which is preliminary data.</text>
</comment>
<protein>
    <recommendedName>
        <fullName evidence="2">DZIP3-like HEPN domain-containing protein</fullName>
    </recommendedName>
</protein>
<proteinExistence type="predicted"/>
<dbReference type="AlphaFoldDB" id="A0A8S3VAI2"/>
<feature type="compositionally biased region" description="Acidic residues" evidence="1">
    <location>
        <begin position="660"/>
        <end position="669"/>
    </location>
</feature>
<feature type="domain" description="DZIP3-like HEPN" evidence="2">
    <location>
        <begin position="798"/>
        <end position="938"/>
    </location>
</feature>
<dbReference type="Pfam" id="PF18738">
    <property type="entry name" value="HEPN_DZIP3"/>
    <property type="match status" value="1"/>
</dbReference>
<name>A0A8S3VAI2_MYTED</name>
<reference evidence="3" key="1">
    <citation type="submission" date="2021-03" db="EMBL/GenBank/DDBJ databases">
        <authorList>
            <person name="Bekaert M."/>
        </authorList>
    </citation>
    <scope>NUCLEOTIDE SEQUENCE</scope>
</reference>
<dbReference type="EMBL" id="CAJPWZ010003160">
    <property type="protein sequence ID" value="CAG2253703.1"/>
    <property type="molecule type" value="Genomic_DNA"/>
</dbReference>
<organism evidence="3 4">
    <name type="scientific">Mytilus edulis</name>
    <name type="common">Blue mussel</name>
    <dbReference type="NCBI Taxonomy" id="6550"/>
    <lineage>
        <taxon>Eukaryota</taxon>
        <taxon>Metazoa</taxon>
        <taxon>Spiralia</taxon>
        <taxon>Lophotrochozoa</taxon>
        <taxon>Mollusca</taxon>
        <taxon>Bivalvia</taxon>
        <taxon>Autobranchia</taxon>
        <taxon>Pteriomorphia</taxon>
        <taxon>Mytilida</taxon>
        <taxon>Mytiloidea</taxon>
        <taxon>Mytilidae</taxon>
        <taxon>Mytilinae</taxon>
        <taxon>Mytilus</taxon>
    </lineage>
</organism>
<feature type="region of interest" description="Disordered" evidence="1">
    <location>
        <begin position="619"/>
        <end position="681"/>
    </location>
</feature>
<evidence type="ECO:0000313" key="4">
    <source>
        <dbReference type="Proteomes" id="UP000683360"/>
    </source>
</evidence>